<dbReference type="OrthoDB" id="9785995at2"/>
<dbReference type="GO" id="GO:0016279">
    <property type="term" value="F:protein-lysine N-methyltransferase activity"/>
    <property type="evidence" value="ECO:0007669"/>
    <property type="project" value="TreeGrafter"/>
</dbReference>
<comment type="subcellular location">
    <subcellularLocation>
        <location evidence="6">Cytoplasm</location>
    </subcellularLocation>
</comment>
<keyword evidence="3 6" id="KW-0489">Methyltransferase</keyword>
<comment type="function">
    <text evidence="6">Methylates ribosomal protein L11.</text>
</comment>
<protein>
    <recommendedName>
        <fullName evidence="6">Ribosomal protein L11 methyltransferase</fullName>
        <shortName evidence="6">L11 Mtase</shortName>
        <ecNumber evidence="6">2.1.1.-</ecNumber>
    </recommendedName>
</protein>
<dbReference type="GO" id="GO:0005840">
    <property type="term" value="C:ribosome"/>
    <property type="evidence" value="ECO:0007669"/>
    <property type="project" value="UniProtKB-KW"/>
</dbReference>
<keyword evidence="7" id="KW-0689">Ribosomal protein</keyword>
<comment type="caution">
    <text evidence="7">The sequence shown here is derived from an EMBL/GenBank/DDBJ whole genome shotgun (WGS) entry which is preliminary data.</text>
</comment>
<sequence length="292" mass="32112">MAWIQLTLSSNEAHARQLGDVLMANGAQAVTYRDGKDAPIFEPGPGEVQLWEHTLVTGLFDAAHNMPALIKRLRQVRYLGADFNYKTDPLEDKDWEREWMDNFKPIQFADNLWVVPSWHEAPDPNAANILLDPGMAFGTGTHPTTALCLQWLAEQDLSGKTIVDFGCGSGILGIAALKLGAARCVGIDIDRQALIATRDNAERNGVADRFEVYLPTEQPSLAADLVVANVLAGPLQELSDVILAYVGDSALIAMSGILERQAEQVIQAYQPTINFAPQRQSEEWVLLHGQRQ</sequence>
<gene>
    <name evidence="6" type="primary">prmA</name>
    <name evidence="7" type="ORF">CWE09_13210</name>
</gene>
<accession>A0A432W455</accession>
<dbReference type="SUPFAM" id="SSF53335">
    <property type="entry name" value="S-adenosyl-L-methionine-dependent methyltransferases"/>
    <property type="match status" value="1"/>
</dbReference>
<dbReference type="PIRSF" id="PIRSF000401">
    <property type="entry name" value="RPL11_MTase"/>
    <property type="match status" value="1"/>
</dbReference>
<evidence type="ECO:0000313" key="8">
    <source>
        <dbReference type="Proteomes" id="UP000288293"/>
    </source>
</evidence>
<reference evidence="7 8" key="1">
    <citation type="journal article" date="2011" name="Front. Microbiol.">
        <title>Genomic signatures of strain selection and enhancement in Bacillus atrophaeus var. globigii, a historical biowarfare simulant.</title>
        <authorList>
            <person name="Gibbons H.S."/>
            <person name="Broomall S.M."/>
            <person name="McNew L.A."/>
            <person name="Daligault H."/>
            <person name="Chapman C."/>
            <person name="Bruce D."/>
            <person name="Karavis M."/>
            <person name="Krepps M."/>
            <person name="McGregor P.A."/>
            <person name="Hong C."/>
            <person name="Park K.H."/>
            <person name="Akmal A."/>
            <person name="Feldman A."/>
            <person name="Lin J.S."/>
            <person name="Chang W.E."/>
            <person name="Higgs B.W."/>
            <person name="Demirev P."/>
            <person name="Lindquist J."/>
            <person name="Liem A."/>
            <person name="Fochler E."/>
            <person name="Read T.D."/>
            <person name="Tapia R."/>
            <person name="Johnson S."/>
            <person name="Bishop-Lilly K.A."/>
            <person name="Detter C."/>
            <person name="Han C."/>
            <person name="Sozhamannan S."/>
            <person name="Rosenzweig C.N."/>
            <person name="Skowronski E.W."/>
        </authorList>
    </citation>
    <scope>NUCLEOTIDE SEQUENCE [LARGE SCALE GENOMIC DNA]</scope>
    <source>
        <strain evidence="7 8">MLST1</strain>
    </source>
</reference>
<dbReference type="GO" id="GO:0005829">
    <property type="term" value="C:cytosol"/>
    <property type="evidence" value="ECO:0007669"/>
    <property type="project" value="TreeGrafter"/>
</dbReference>
<dbReference type="HAMAP" id="MF_00735">
    <property type="entry name" value="Methyltr_PrmA"/>
    <property type="match status" value="1"/>
</dbReference>
<organism evidence="7 8">
    <name type="scientific">Aliidiomarina minuta</name>
    <dbReference type="NCBI Taxonomy" id="880057"/>
    <lineage>
        <taxon>Bacteria</taxon>
        <taxon>Pseudomonadati</taxon>
        <taxon>Pseudomonadota</taxon>
        <taxon>Gammaproteobacteria</taxon>
        <taxon>Alteromonadales</taxon>
        <taxon>Idiomarinaceae</taxon>
        <taxon>Aliidiomarina</taxon>
    </lineage>
</organism>
<dbReference type="RefSeq" id="WP_126804515.1">
    <property type="nucleotide sequence ID" value="NZ_PIPL01000003.1"/>
</dbReference>
<evidence type="ECO:0000256" key="6">
    <source>
        <dbReference type="HAMAP-Rule" id="MF_00735"/>
    </source>
</evidence>
<dbReference type="PANTHER" id="PTHR43648:SF1">
    <property type="entry name" value="ELECTRON TRANSFER FLAVOPROTEIN BETA SUBUNIT LYSINE METHYLTRANSFERASE"/>
    <property type="match status" value="1"/>
</dbReference>
<dbReference type="EC" id="2.1.1.-" evidence="6"/>
<dbReference type="Gene3D" id="3.40.50.150">
    <property type="entry name" value="Vaccinia Virus protein VP39"/>
    <property type="match status" value="1"/>
</dbReference>
<feature type="binding site" evidence="6">
    <location>
        <position position="229"/>
    </location>
    <ligand>
        <name>S-adenosyl-L-methionine</name>
        <dbReference type="ChEBI" id="CHEBI:59789"/>
    </ligand>
</feature>
<evidence type="ECO:0000256" key="3">
    <source>
        <dbReference type="ARBA" id="ARBA00022603"/>
    </source>
</evidence>
<name>A0A432W455_9GAMM</name>
<dbReference type="AlphaFoldDB" id="A0A432W455"/>
<dbReference type="InterPro" id="IPR004498">
    <property type="entry name" value="Ribosomal_PrmA_MeTrfase"/>
</dbReference>
<keyword evidence="2 6" id="KW-0963">Cytoplasm</keyword>
<proteinExistence type="inferred from homology"/>
<feature type="binding site" evidence="6">
    <location>
        <position position="188"/>
    </location>
    <ligand>
        <name>S-adenosyl-L-methionine</name>
        <dbReference type="ChEBI" id="CHEBI:59789"/>
    </ligand>
</feature>
<dbReference type="GO" id="GO:0032259">
    <property type="term" value="P:methylation"/>
    <property type="evidence" value="ECO:0007669"/>
    <property type="project" value="UniProtKB-KW"/>
</dbReference>
<dbReference type="Pfam" id="PF06325">
    <property type="entry name" value="PrmA"/>
    <property type="match status" value="1"/>
</dbReference>
<dbReference type="EMBL" id="PIPL01000003">
    <property type="protein sequence ID" value="RUO24096.1"/>
    <property type="molecule type" value="Genomic_DNA"/>
</dbReference>
<dbReference type="PANTHER" id="PTHR43648">
    <property type="entry name" value="ELECTRON TRANSFER FLAVOPROTEIN BETA SUBUNIT LYSINE METHYLTRANSFERASE"/>
    <property type="match status" value="1"/>
</dbReference>
<keyword evidence="7" id="KW-0687">Ribonucleoprotein</keyword>
<evidence type="ECO:0000256" key="5">
    <source>
        <dbReference type="ARBA" id="ARBA00022691"/>
    </source>
</evidence>
<keyword evidence="4 6" id="KW-0808">Transferase</keyword>
<dbReference type="NCBIfam" id="TIGR00406">
    <property type="entry name" value="prmA"/>
    <property type="match status" value="1"/>
</dbReference>
<dbReference type="InterPro" id="IPR029063">
    <property type="entry name" value="SAM-dependent_MTases_sf"/>
</dbReference>
<dbReference type="Proteomes" id="UP000288293">
    <property type="component" value="Unassembled WGS sequence"/>
</dbReference>
<keyword evidence="8" id="KW-1185">Reference proteome</keyword>
<dbReference type="CDD" id="cd02440">
    <property type="entry name" value="AdoMet_MTases"/>
    <property type="match status" value="1"/>
</dbReference>
<evidence type="ECO:0000256" key="4">
    <source>
        <dbReference type="ARBA" id="ARBA00022679"/>
    </source>
</evidence>
<feature type="binding site" evidence="6">
    <location>
        <position position="145"/>
    </location>
    <ligand>
        <name>S-adenosyl-L-methionine</name>
        <dbReference type="ChEBI" id="CHEBI:59789"/>
    </ligand>
</feature>
<evidence type="ECO:0000256" key="1">
    <source>
        <dbReference type="ARBA" id="ARBA00009741"/>
    </source>
</evidence>
<keyword evidence="5 6" id="KW-0949">S-adenosyl-L-methionine</keyword>
<evidence type="ECO:0000313" key="7">
    <source>
        <dbReference type="EMBL" id="RUO24096.1"/>
    </source>
</evidence>
<feature type="binding site" evidence="6">
    <location>
        <position position="166"/>
    </location>
    <ligand>
        <name>S-adenosyl-L-methionine</name>
        <dbReference type="ChEBI" id="CHEBI:59789"/>
    </ligand>
</feature>
<comment type="similarity">
    <text evidence="1 6">Belongs to the methyltransferase superfamily. PrmA family.</text>
</comment>
<dbReference type="InterPro" id="IPR050078">
    <property type="entry name" value="Ribosomal_L11_MeTrfase_PrmA"/>
</dbReference>
<evidence type="ECO:0000256" key="2">
    <source>
        <dbReference type="ARBA" id="ARBA00022490"/>
    </source>
</evidence>
<comment type="catalytic activity">
    <reaction evidence="6">
        <text>L-lysyl-[protein] + 3 S-adenosyl-L-methionine = N(6),N(6),N(6)-trimethyl-L-lysyl-[protein] + 3 S-adenosyl-L-homocysteine + 3 H(+)</text>
        <dbReference type="Rhea" id="RHEA:54192"/>
        <dbReference type="Rhea" id="RHEA-COMP:9752"/>
        <dbReference type="Rhea" id="RHEA-COMP:13826"/>
        <dbReference type="ChEBI" id="CHEBI:15378"/>
        <dbReference type="ChEBI" id="CHEBI:29969"/>
        <dbReference type="ChEBI" id="CHEBI:57856"/>
        <dbReference type="ChEBI" id="CHEBI:59789"/>
        <dbReference type="ChEBI" id="CHEBI:61961"/>
    </reaction>
</comment>